<dbReference type="InParanoid" id="A0A2T2ZX51"/>
<gene>
    <name evidence="1" type="ORF">BD289DRAFT_443315</name>
</gene>
<reference evidence="1 2" key="1">
    <citation type="journal article" date="2018" name="Mycol. Prog.">
        <title>Coniella lustricola, a new species from submerged detritus.</title>
        <authorList>
            <person name="Raudabaugh D.B."/>
            <person name="Iturriaga T."/>
            <person name="Carver A."/>
            <person name="Mondo S."/>
            <person name="Pangilinan J."/>
            <person name="Lipzen A."/>
            <person name="He G."/>
            <person name="Amirebrahimi M."/>
            <person name="Grigoriev I.V."/>
            <person name="Miller A.N."/>
        </authorList>
    </citation>
    <scope>NUCLEOTIDE SEQUENCE [LARGE SCALE GENOMIC DNA]</scope>
    <source>
        <strain evidence="1 2">B22-T-1</strain>
    </source>
</reference>
<dbReference type="AlphaFoldDB" id="A0A2T2ZX51"/>
<protein>
    <submittedName>
        <fullName evidence="1">Uncharacterized protein</fullName>
    </submittedName>
</protein>
<name>A0A2T2ZX51_9PEZI</name>
<sequence>MRMLPRRRLDRLISPILTLQPRGVETVSKEQVTLVCHVSRIAICATSGRSHCRLAFHRRKTLCKQTYLTLDTSTDKQPKLKPDVRVCGRRWLQQLSTDAASAVAALDLPCLRRISPWSANLTSTSCGIDLAIIVSGILSDQLRRYTHVVRL</sequence>
<dbReference type="Proteomes" id="UP000241462">
    <property type="component" value="Unassembled WGS sequence"/>
</dbReference>
<keyword evidence="2" id="KW-1185">Reference proteome</keyword>
<organism evidence="1 2">
    <name type="scientific">Coniella lustricola</name>
    <dbReference type="NCBI Taxonomy" id="2025994"/>
    <lineage>
        <taxon>Eukaryota</taxon>
        <taxon>Fungi</taxon>
        <taxon>Dikarya</taxon>
        <taxon>Ascomycota</taxon>
        <taxon>Pezizomycotina</taxon>
        <taxon>Sordariomycetes</taxon>
        <taxon>Sordariomycetidae</taxon>
        <taxon>Diaporthales</taxon>
        <taxon>Schizoparmaceae</taxon>
        <taxon>Coniella</taxon>
    </lineage>
</organism>
<accession>A0A2T2ZX51</accession>
<evidence type="ECO:0000313" key="1">
    <source>
        <dbReference type="EMBL" id="PSR78818.1"/>
    </source>
</evidence>
<evidence type="ECO:0000313" key="2">
    <source>
        <dbReference type="Proteomes" id="UP000241462"/>
    </source>
</evidence>
<dbReference type="EMBL" id="KZ678590">
    <property type="protein sequence ID" value="PSR78818.1"/>
    <property type="molecule type" value="Genomic_DNA"/>
</dbReference>
<proteinExistence type="predicted"/>